<comment type="caution">
    <text evidence="2">The sequence shown here is derived from an EMBL/GenBank/DDBJ whole genome shotgun (WGS) entry which is preliminary data.</text>
</comment>
<evidence type="ECO:0000313" key="3">
    <source>
        <dbReference type="Proteomes" id="UP000615455"/>
    </source>
</evidence>
<reference evidence="3" key="1">
    <citation type="journal article" date="2019" name="Int. J. Syst. Evol. Microbiol.">
        <title>The Global Catalogue of Microorganisms (GCM) 10K type strain sequencing project: providing services to taxonomists for standard genome sequencing and annotation.</title>
        <authorList>
            <consortium name="The Broad Institute Genomics Platform"/>
            <consortium name="The Broad Institute Genome Sequencing Center for Infectious Disease"/>
            <person name="Wu L."/>
            <person name="Ma J."/>
        </authorList>
    </citation>
    <scope>NUCLEOTIDE SEQUENCE [LARGE SCALE GENOMIC DNA]</scope>
    <source>
        <strain evidence="3">CGMCC 1.15043</strain>
    </source>
</reference>
<dbReference type="Pfam" id="PF16167">
    <property type="entry name" value="DUF4871"/>
    <property type="match status" value="1"/>
</dbReference>
<proteinExistence type="predicted"/>
<name>A0ABQ2BS65_9BACL</name>
<dbReference type="RefSeq" id="WP_189008422.1">
    <property type="nucleotide sequence ID" value="NZ_BMHE01000003.1"/>
</dbReference>
<feature type="transmembrane region" description="Helical" evidence="1">
    <location>
        <begin position="44"/>
        <end position="63"/>
    </location>
</feature>
<dbReference type="EMBL" id="BMHE01000003">
    <property type="protein sequence ID" value="GGI45019.1"/>
    <property type="molecule type" value="Genomic_DNA"/>
</dbReference>
<keyword evidence="1" id="KW-0472">Membrane</keyword>
<sequence>MSGKKPVWAEEMAESPFTDRHFTMKLKNKVIHRVSETRRDNRRIYKVVAAALTLAIVLLIGGLSGKIEEAFTVGTGFLNTHKAKVSLSERKEYYDHGRLLFSIAPQPNARAGETNGYILHFEAPMETFIGKIMVIQAVHLQSGSQETISSDKIATPSNGYPGLDRYALRFALPLEGMWRIDVLLDEKMYGNVTVYLDSPLWEISPQFVSDNYFMRGTEQKIGFIDAGFIAGNEQKYMWHFWGNEDQLNGPFQIKAVKEGSDNIIDVFSSNPLASSNALAGELNGADRHAPTLMMLPEVGRWRLLPYVHGRLLDPIVVEVK</sequence>
<dbReference type="Proteomes" id="UP000615455">
    <property type="component" value="Unassembled WGS sequence"/>
</dbReference>
<evidence type="ECO:0008006" key="4">
    <source>
        <dbReference type="Google" id="ProtNLM"/>
    </source>
</evidence>
<dbReference type="Gene3D" id="2.60.40.3830">
    <property type="match status" value="2"/>
</dbReference>
<keyword evidence="1" id="KW-0812">Transmembrane</keyword>
<protein>
    <recommendedName>
        <fullName evidence="4">DUF4871 domain-containing protein</fullName>
    </recommendedName>
</protein>
<evidence type="ECO:0000313" key="2">
    <source>
        <dbReference type="EMBL" id="GGI45019.1"/>
    </source>
</evidence>
<accession>A0ABQ2BS65</accession>
<keyword evidence="3" id="KW-1185">Reference proteome</keyword>
<evidence type="ECO:0000256" key="1">
    <source>
        <dbReference type="SAM" id="Phobius"/>
    </source>
</evidence>
<gene>
    <name evidence="2" type="ORF">GCM10008018_10000</name>
</gene>
<organism evidence="2 3">
    <name type="scientific">Paenibacillus marchantiophytorum</name>
    <dbReference type="NCBI Taxonomy" id="1619310"/>
    <lineage>
        <taxon>Bacteria</taxon>
        <taxon>Bacillati</taxon>
        <taxon>Bacillota</taxon>
        <taxon>Bacilli</taxon>
        <taxon>Bacillales</taxon>
        <taxon>Paenibacillaceae</taxon>
        <taxon>Paenibacillus</taxon>
    </lineage>
</organism>
<dbReference type="InterPro" id="IPR032366">
    <property type="entry name" value="DUF4871"/>
</dbReference>
<keyword evidence="1" id="KW-1133">Transmembrane helix</keyword>